<sequence length="257" mass="30891">MLFLFIQMFLFLEYFLLFCIENLYHLNVSMMKTAKIQKTKVYRRRCEELNMQIYYRMLLQRISRHLSPEEVSFLMGKSFDFVNEVETFKRKRIFVHDLVAMQLVLEIKSMNELMPYGIELSSQKYTYELHVTKLGDRVIYELYKVEVEQDQKVIEFKLIDIRHDLDPYEISTIEEVKEISTLLDENIDMGYFNVEKRPDEIHNLCCAKLERYIHPKNLIKVLDDFLNRSDDRKIIRKASQYGFGYILAAPTESTEKK</sequence>
<dbReference type="EMBL" id="VLKR01000008">
    <property type="protein sequence ID" value="TWI21022.1"/>
    <property type="molecule type" value="Genomic_DNA"/>
</dbReference>
<reference evidence="2 3" key="1">
    <citation type="journal article" date="2015" name="Stand. Genomic Sci.">
        <title>Genomic Encyclopedia of Bacterial and Archaeal Type Strains, Phase III: the genomes of soil and plant-associated and newly described type strains.</title>
        <authorList>
            <person name="Whitman W.B."/>
            <person name="Woyke T."/>
            <person name="Klenk H.P."/>
            <person name="Zhou Y."/>
            <person name="Lilburn T.G."/>
            <person name="Beck B.J."/>
            <person name="De Vos P."/>
            <person name="Vandamme P."/>
            <person name="Eisen J.A."/>
            <person name="Garrity G."/>
            <person name="Hugenholtz P."/>
            <person name="Kyrpides N.C."/>
        </authorList>
    </citation>
    <scope>NUCLEOTIDE SEQUENCE [LARGE SCALE GENOMIC DNA]</scope>
    <source>
        <strain evidence="2 3">CGMCC 1.6855</strain>
    </source>
</reference>
<dbReference type="Proteomes" id="UP000315908">
    <property type="component" value="Unassembled WGS sequence"/>
</dbReference>
<evidence type="ECO:0000256" key="1">
    <source>
        <dbReference type="SAM" id="Phobius"/>
    </source>
</evidence>
<keyword evidence="1" id="KW-0812">Transmembrane</keyword>
<evidence type="ECO:0000313" key="2">
    <source>
        <dbReference type="EMBL" id="TWI21022.1"/>
    </source>
</evidence>
<keyword evidence="1" id="KW-0472">Membrane</keyword>
<comment type="caution">
    <text evidence="2">The sequence shown here is derived from an EMBL/GenBank/DDBJ whole genome shotgun (WGS) entry which is preliminary data.</text>
</comment>
<proteinExistence type="predicted"/>
<accession>A0A562MM69</accession>
<name>A0A562MM69_9SPHI</name>
<gene>
    <name evidence="2" type="ORF">IQ31_01837</name>
</gene>
<protein>
    <submittedName>
        <fullName evidence="2">Uncharacterized protein</fullName>
    </submittedName>
</protein>
<keyword evidence="1" id="KW-1133">Transmembrane helix</keyword>
<dbReference type="AlphaFoldDB" id="A0A562MM69"/>
<evidence type="ECO:0000313" key="3">
    <source>
        <dbReference type="Proteomes" id="UP000315908"/>
    </source>
</evidence>
<organism evidence="2 3">
    <name type="scientific">Sphingobacterium siyangense</name>
    <dbReference type="NCBI Taxonomy" id="459529"/>
    <lineage>
        <taxon>Bacteria</taxon>
        <taxon>Pseudomonadati</taxon>
        <taxon>Bacteroidota</taxon>
        <taxon>Sphingobacteriia</taxon>
        <taxon>Sphingobacteriales</taxon>
        <taxon>Sphingobacteriaceae</taxon>
        <taxon>Sphingobacterium</taxon>
    </lineage>
</organism>
<feature type="transmembrane region" description="Helical" evidence="1">
    <location>
        <begin position="6"/>
        <end position="24"/>
    </location>
</feature>